<keyword evidence="2" id="KW-0805">Transcription regulation</keyword>
<organism evidence="5 6">
    <name type="scientific">Caulobacter rhizosphaerae</name>
    <dbReference type="NCBI Taxonomy" id="2010972"/>
    <lineage>
        <taxon>Bacteria</taxon>
        <taxon>Pseudomonadati</taxon>
        <taxon>Pseudomonadota</taxon>
        <taxon>Alphaproteobacteria</taxon>
        <taxon>Caulobacterales</taxon>
        <taxon>Caulobacteraceae</taxon>
        <taxon>Caulobacter</taxon>
    </lineage>
</organism>
<evidence type="ECO:0000313" key="6">
    <source>
        <dbReference type="Proteomes" id="UP001262754"/>
    </source>
</evidence>
<dbReference type="InterPro" id="IPR036388">
    <property type="entry name" value="WH-like_DNA-bd_sf"/>
</dbReference>
<proteinExistence type="inferred from homology"/>
<name>A0ABU1MV17_9CAUL</name>
<dbReference type="InterPro" id="IPR005650">
    <property type="entry name" value="BlaI_family"/>
</dbReference>
<dbReference type="Pfam" id="PF03965">
    <property type="entry name" value="Penicillinase_R"/>
    <property type="match status" value="1"/>
</dbReference>
<dbReference type="RefSeq" id="WP_056753226.1">
    <property type="nucleotide sequence ID" value="NZ_JAVDRL010000002.1"/>
</dbReference>
<evidence type="ECO:0000313" key="5">
    <source>
        <dbReference type="EMBL" id="MDR6530037.1"/>
    </source>
</evidence>
<keyword evidence="4" id="KW-0804">Transcription</keyword>
<dbReference type="Proteomes" id="UP001262754">
    <property type="component" value="Unassembled WGS sequence"/>
</dbReference>
<accession>A0ABU1MV17</accession>
<sequence length="122" mass="13838">MNITQAESRIMDALWTRQPLTVDEIMAEVAEAQGWGEATVKTLINRLLKRKAIRSDRIDGRARYAPIIQRADYVQAESQSLLNRLFDGQLTPLVAHFAQHRALSTDEIKQLKTLIEGLEHDG</sequence>
<dbReference type="PIRSF" id="PIRSF019455">
    <property type="entry name" value="CopR_AtkY"/>
    <property type="match status" value="1"/>
</dbReference>
<evidence type="ECO:0000256" key="2">
    <source>
        <dbReference type="ARBA" id="ARBA00023015"/>
    </source>
</evidence>
<reference evidence="5 6" key="1">
    <citation type="submission" date="2023-07" db="EMBL/GenBank/DDBJ databases">
        <title>Sorghum-associated microbial communities from plants grown in Nebraska, USA.</title>
        <authorList>
            <person name="Schachtman D."/>
        </authorList>
    </citation>
    <scope>NUCLEOTIDE SEQUENCE [LARGE SCALE GENOMIC DNA]</scope>
    <source>
        <strain evidence="5 6">DS2154</strain>
    </source>
</reference>
<dbReference type="Gene3D" id="1.10.4040.10">
    <property type="entry name" value="Penicillinase repressor domain"/>
    <property type="match status" value="1"/>
</dbReference>
<evidence type="ECO:0000256" key="4">
    <source>
        <dbReference type="ARBA" id="ARBA00023163"/>
    </source>
</evidence>
<comment type="similarity">
    <text evidence="1">Belongs to the BlaI transcriptional regulatory family.</text>
</comment>
<dbReference type="SUPFAM" id="SSF46785">
    <property type="entry name" value="Winged helix' DNA-binding domain"/>
    <property type="match status" value="1"/>
</dbReference>
<dbReference type="InterPro" id="IPR036390">
    <property type="entry name" value="WH_DNA-bd_sf"/>
</dbReference>
<keyword evidence="6" id="KW-1185">Reference proteome</keyword>
<evidence type="ECO:0000256" key="1">
    <source>
        <dbReference type="ARBA" id="ARBA00011046"/>
    </source>
</evidence>
<protein>
    <submittedName>
        <fullName evidence="5">Transcriptional regulator</fullName>
    </submittedName>
</protein>
<gene>
    <name evidence="5" type="ORF">J2800_000761</name>
</gene>
<dbReference type="Gene3D" id="1.10.10.10">
    <property type="entry name" value="Winged helix-like DNA-binding domain superfamily/Winged helix DNA-binding domain"/>
    <property type="match status" value="1"/>
</dbReference>
<evidence type="ECO:0000256" key="3">
    <source>
        <dbReference type="ARBA" id="ARBA00023125"/>
    </source>
</evidence>
<comment type="caution">
    <text evidence="5">The sequence shown here is derived from an EMBL/GenBank/DDBJ whole genome shotgun (WGS) entry which is preliminary data.</text>
</comment>
<keyword evidence="3" id="KW-0238">DNA-binding</keyword>
<dbReference type="EMBL" id="JAVDRL010000002">
    <property type="protein sequence ID" value="MDR6530037.1"/>
    <property type="molecule type" value="Genomic_DNA"/>
</dbReference>